<dbReference type="RefSeq" id="WP_343048447.1">
    <property type="nucleotide sequence ID" value="NZ_JACCFW010000001.1"/>
</dbReference>
<evidence type="ECO:0000313" key="5">
    <source>
        <dbReference type="Proteomes" id="UP000571817"/>
    </source>
</evidence>
<organism evidence="4 5">
    <name type="scientific">Allobranchiibius huperziae</name>
    <dbReference type="NCBI Taxonomy" id="1874116"/>
    <lineage>
        <taxon>Bacteria</taxon>
        <taxon>Bacillati</taxon>
        <taxon>Actinomycetota</taxon>
        <taxon>Actinomycetes</taxon>
        <taxon>Micrococcales</taxon>
        <taxon>Dermacoccaceae</taxon>
        <taxon>Allobranchiibius</taxon>
    </lineage>
</organism>
<reference evidence="4 5" key="1">
    <citation type="submission" date="2020-07" db="EMBL/GenBank/DDBJ databases">
        <title>Sequencing the genomes of 1000 actinobacteria strains.</title>
        <authorList>
            <person name="Klenk H.-P."/>
        </authorList>
    </citation>
    <scope>NUCLEOTIDE SEQUENCE [LARGE SCALE GENOMIC DNA]</scope>
    <source>
        <strain evidence="4 5">DSM 29531</strain>
    </source>
</reference>
<proteinExistence type="inferred from homology"/>
<comment type="similarity">
    <text evidence="1">Belongs to the CdaR family.</text>
</comment>
<feature type="domain" description="PucR C-terminal helix-turn-helix" evidence="2">
    <location>
        <begin position="315"/>
        <end position="372"/>
    </location>
</feature>
<dbReference type="InterPro" id="IPR042070">
    <property type="entry name" value="PucR_C-HTH_sf"/>
</dbReference>
<dbReference type="InterPro" id="IPR041522">
    <property type="entry name" value="CdaR_GGDEF"/>
</dbReference>
<dbReference type="PANTHER" id="PTHR33744:SF7">
    <property type="entry name" value="PUCR FAMILY TRANSCRIPTIONAL REGULATOR"/>
    <property type="match status" value="1"/>
</dbReference>
<evidence type="ECO:0000313" key="4">
    <source>
        <dbReference type="EMBL" id="NYJ74353.1"/>
    </source>
</evidence>
<dbReference type="Pfam" id="PF13556">
    <property type="entry name" value="HTH_30"/>
    <property type="match status" value="1"/>
</dbReference>
<dbReference type="Pfam" id="PF17853">
    <property type="entry name" value="GGDEF_2"/>
    <property type="match status" value="1"/>
</dbReference>
<dbReference type="InterPro" id="IPR051448">
    <property type="entry name" value="CdaR-like_regulators"/>
</dbReference>
<gene>
    <name evidence="4" type="ORF">HNR15_001316</name>
</gene>
<comment type="caution">
    <text evidence="4">The sequence shown here is derived from an EMBL/GenBank/DDBJ whole genome shotgun (WGS) entry which is preliminary data.</text>
</comment>
<accession>A0A853DED4</accession>
<protein>
    <recommendedName>
        <fullName evidence="6">PucR family transcriptional regulator</fullName>
    </recommendedName>
</protein>
<keyword evidence="5" id="KW-1185">Reference proteome</keyword>
<dbReference type="Gene3D" id="1.10.10.2840">
    <property type="entry name" value="PucR C-terminal helix-turn-helix domain"/>
    <property type="match status" value="1"/>
</dbReference>
<feature type="domain" description="CdaR GGDEF-like" evidence="3">
    <location>
        <begin position="158"/>
        <end position="265"/>
    </location>
</feature>
<dbReference type="AlphaFoldDB" id="A0A853DED4"/>
<evidence type="ECO:0008006" key="6">
    <source>
        <dbReference type="Google" id="ProtNLM"/>
    </source>
</evidence>
<evidence type="ECO:0000259" key="3">
    <source>
        <dbReference type="Pfam" id="PF17853"/>
    </source>
</evidence>
<name>A0A853DED4_9MICO</name>
<sequence>MSTPTHRRLEQHAGELSTAAVHQMETSYQWYQELSASDRSWVGLVAQAGIAAFISWHSDQSEAPSVATDVFGSAPRDLMRTVTLRQTLDLVRTVIDVVEQHVGMLAAPGEETRLREAVLTYSREIAFGAAQVYAAAAESRGAWDARLESLVVDAILRGEADESLTSRVSALGWDEVHDIVVVVGTAPAGPGAETVDSLRREALRRDLPLLAAVQRRRLIAIIGGVDDVLAAVSAITSQWAEGPVVIGPKVPHLYAAGRSARAALAGQSAAPAWPEAPRPCLADELLPERALAGDTRARRRLVDKVAHTLADHPALHETATAYLDQGSLEATARLLFVHPNTVRYRLGRIHGLTDCDLTRPREAFTVRLALAISHLPDL</sequence>
<dbReference type="PANTHER" id="PTHR33744">
    <property type="entry name" value="CARBOHYDRATE DIACID REGULATOR"/>
    <property type="match status" value="1"/>
</dbReference>
<evidence type="ECO:0000256" key="1">
    <source>
        <dbReference type="ARBA" id="ARBA00006754"/>
    </source>
</evidence>
<evidence type="ECO:0000259" key="2">
    <source>
        <dbReference type="Pfam" id="PF13556"/>
    </source>
</evidence>
<dbReference type="Proteomes" id="UP000571817">
    <property type="component" value="Unassembled WGS sequence"/>
</dbReference>
<dbReference type="InterPro" id="IPR025736">
    <property type="entry name" value="PucR_C-HTH_dom"/>
</dbReference>
<dbReference type="EMBL" id="JACCFW010000001">
    <property type="protein sequence ID" value="NYJ74353.1"/>
    <property type="molecule type" value="Genomic_DNA"/>
</dbReference>